<gene>
    <name evidence="1" type="ORF">JYB88_03015</name>
</gene>
<name>A0A975ALW7_9GAMM</name>
<reference evidence="1 2" key="1">
    <citation type="submission" date="2021-03" db="EMBL/GenBank/DDBJ databases">
        <title>Novel species identification of genus Shewanella.</title>
        <authorList>
            <person name="Liu G."/>
            <person name="Zhang Q."/>
        </authorList>
    </citation>
    <scope>NUCLEOTIDE SEQUENCE [LARGE SCALE GENOMIC DNA]</scope>
    <source>
        <strain evidence="1 2">FJAT-53726</strain>
    </source>
</reference>
<evidence type="ECO:0000313" key="2">
    <source>
        <dbReference type="Proteomes" id="UP000663281"/>
    </source>
</evidence>
<accession>A0A975ALW7</accession>
<proteinExistence type="predicted"/>
<dbReference type="KEGG" id="scyp:JYB88_03015"/>
<keyword evidence="2" id="KW-1185">Reference proteome</keyword>
<dbReference type="RefSeq" id="WP_207325455.1">
    <property type="nucleotide sequence ID" value="NZ_CP071504.1"/>
</dbReference>
<dbReference type="Proteomes" id="UP000663281">
    <property type="component" value="Chromosome"/>
</dbReference>
<sequence length="117" mass="13090">MLENQLRSWLDTIIERPNVAAVNIGLIESPEGYAAYVIGANEYDPDNDDWACAEDFVPENKYCKLEIAPEEYWESVQQAVVEAIRILLDKAPTCPGLLLHVPVVTVGFDDGELVRVK</sequence>
<organism evidence="1 2">
    <name type="scientific">Shewanella cyperi</name>
    <dbReference type="NCBI Taxonomy" id="2814292"/>
    <lineage>
        <taxon>Bacteria</taxon>
        <taxon>Pseudomonadati</taxon>
        <taxon>Pseudomonadota</taxon>
        <taxon>Gammaproteobacteria</taxon>
        <taxon>Alteromonadales</taxon>
        <taxon>Shewanellaceae</taxon>
        <taxon>Shewanella</taxon>
    </lineage>
</organism>
<evidence type="ECO:0000313" key="1">
    <source>
        <dbReference type="EMBL" id="QSX30648.1"/>
    </source>
</evidence>
<dbReference type="AlphaFoldDB" id="A0A975ALW7"/>
<protein>
    <submittedName>
        <fullName evidence="1">Uncharacterized protein</fullName>
    </submittedName>
</protein>
<dbReference type="EMBL" id="CP071504">
    <property type="protein sequence ID" value="QSX30648.1"/>
    <property type="molecule type" value="Genomic_DNA"/>
</dbReference>